<dbReference type="Gene3D" id="2.120.10.30">
    <property type="entry name" value="TolB, C-terminal domain"/>
    <property type="match status" value="1"/>
</dbReference>
<dbReference type="PANTHER" id="PTHR36842">
    <property type="entry name" value="PROTEIN TOLB HOMOLOG"/>
    <property type="match status" value="1"/>
</dbReference>
<protein>
    <recommendedName>
        <fullName evidence="3">TolB N-terminal domain-containing protein</fullName>
    </recommendedName>
</protein>
<dbReference type="AlphaFoldDB" id="A0A381VT08"/>
<dbReference type="SUPFAM" id="SSF82171">
    <property type="entry name" value="DPP6 N-terminal domain-like"/>
    <property type="match status" value="1"/>
</dbReference>
<comment type="similarity">
    <text evidence="1">Belongs to the TolB family.</text>
</comment>
<organism evidence="2">
    <name type="scientific">marine metagenome</name>
    <dbReference type="NCBI Taxonomy" id="408172"/>
    <lineage>
        <taxon>unclassified sequences</taxon>
        <taxon>metagenomes</taxon>
        <taxon>ecological metagenomes</taxon>
    </lineage>
</organism>
<accession>A0A381VT08</accession>
<proteinExistence type="inferred from homology"/>
<evidence type="ECO:0008006" key="3">
    <source>
        <dbReference type="Google" id="ProtNLM"/>
    </source>
</evidence>
<name>A0A381VT08_9ZZZZ</name>
<dbReference type="PANTHER" id="PTHR36842:SF1">
    <property type="entry name" value="PROTEIN TOLB"/>
    <property type="match status" value="1"/>
</dbReference>
<dbReference type="EMBL" id="UINC01009569">
    <property type="protein sequence ID" value="SVA42898.1"/>
    <property type="molecule type" value="Genomic_DNA"/>
</dbReference>
<evidence type="ECO:0000313" key="2">
    <source>
        <dbReference type="EMBL" id="SVA42898.1"/>
    </source>
</evidence>
<gene>
    <name evidence="2" type="ORF">METZ01_LOCUS95752</name>
</gene>
<dbReference type="InterPro" id="IPR011042">
    <property type="entry name" value="6-blade_b-propeller_TolB-like"/>
</dbReference>
<evidence type="ECO:0000256" key="1">
    <source>
        <dbReference type="ARBA" id="ARBA00009820"/>
    </source>
</evidence>
<reference evidence="2" key="1">
    <citation type="submission" date="2018-05" db="EMBL/GenBank/DDBJ databases">
        <authorList>
            <person name="Lanie J.A."/>
            <person name="Ng W.-L."/>
            <person name="Kazmierczak K.M."/>
            <person name="Andrzejewski T.M."/>
            <person name="Davidsen T.M."/>
            <person name="Wayne K.J."/>
            <person name="Tettelin H."/>
            <person name="Glass J.I."/>
            <person name="Rusch D."/>
            <person name="Podicherti R."/>
            <person name="Tsui H.-C.T."/>
            <person name="Winkler M.E."/>
        </authorList>
    </citation>
    <scope>NUCLEOTIDE SEQUENCE</scope>
</reference>
<dbReference type="Pfam" id="PF07676">
    <property type="entry name" value="PD40"/>
    <property type="match status" value="3"/>
</dbReference>
<sequence length="428" mass="47006">MIIGECMNNLFKLILIVGVSLYLVSSALAIEYFDINKPGIEKLNISITAKNSSDIVDLLVKKVRSQLEKTLLFNIVDDTVKSAFNLDISPTNDSKIVAVKLTGVQDKSFEAITGVKFRNQEEQYVNLKSAQIGNFLIKKLMGIKGSLGSIIIWSDRKKGESQNSLTMKRFGSEEQKKVTYNLYSNTGASWNPKGDAIIYSAQTASGSKILLQGFLPLRYKSKQLYFEKGVASSATWGSNGNVYLAKYMGDRNTDIFEYKVVRSTSGEMLAQGRNLTKHSAIETEATLSPDGSQLAYISDRTGTPQVYLMDMSTEKSKRLTQKGKYNTSPDWSPDGSMIAYTSITDGESAIFRIAADDRLGKAEQVSPNGMMAESPAWSSDGSMIAFQAKKGLSWKIYYVLSSGSSATRLTNSSAGVNEYIPSWNSGLN</sequence>
<dbReference type="InterPro" id="IPR011659">
    <property type="entry name" value="WD40"/>
</dbReference>